<comment type="similarity">
    <text evidence="8">Belongs to the nanos family.</text>
</comment>
<evidence type="ECO:0000256" key="6">
    <source>
        <dbReference type="ARBA" id="ARBA00022845"/>
    </source>
</evidence>
<reference evidence="10 11" key="1">
    <citation type="submission" date="2017-07" db="EMBL/GenBank/DDBJ databases">
        <authorList>
            <person name="Talla V."/>
            <person name="Backstrom N."/>
        </authorList>
    </citation>
    <scope>NUCLEOTIDE SEQUENCE [LARGE SCALE GENOMIC DNA]</scope>
</reference>
<dbReference type="PROSITE" id="PS51522">
    <property type="entry name" value="ZF_NANOS"/>
    <property type="match status" value="1"/>
</dbReference>
<proteinExistence type="inferred from homology"/>
<keyword evidence="7 8" id="KW-0694">RNA-binding</keyword>
<evidence type="ECO:0000256" key="3">
    <source>
        <dbReference type="ARBA" id="ARBA00022723"/>
    </source>
</evidence>
<keyword evidence="6 8" id="KW-0810">Translation regulation</keyword>
<comment type="subcellular location">
    <subcellularLocation>
        <location evidence="1">Cytoplasm</location>
    </subcellularLocation>
</comment>
<dbReference type="Gene3D" id="4.10.60.30">
    <property type="entry name" value="Nanos, RNA-binding domain"/>
    <property type="match status" value="1"/>
</dbReference>
<evidence type="ECO:0000256" key="1">
    <source>
        <dbReference type="ARBA" id="ARBA00004496"/>
    </source>
</evidence>
<keyword evidence="4 8" id="KW-0863">Zinc-finger</keyword>
<accession>A0A5E4Q3S3</accession>
<evidence type="ECO:0000256" key="8">
    <source>
        <dbReference type="PROSITE-ProRule" id="PRU00855"/>
    </source>
</evidence>
<dbReference type="InterPro" id="IPR024161">
    <property type="entry name" value="Znf_nanos-typ"/>
</dbReference>
<keyword evidence="3" id="KW-0479">Metal-binding</keyword>
<dbReference type="InterPro" id="IPR008705">
    <property type="entry name" value="Nanos/Xcar2"/>
</dbReference>
<organism evidence="10 11">
    <name type="scientific">Leptidea sinapis</name>
    <dbReference type="NCBI Taxonomy" id="189913"/>
    <lineage>
        <taxon>Eukaryota</taxon>
        <taxon>Metazoa</taxon>
        <taxon>Ecdysozoa</taxon>
        <taxon>Arthropoda</taxon>
        <taxon>Hexapoda</taxon>
        <taxon>Insecta</taxon>
        <taxon>Pterygota</taxon>
        <taxon>Neoptera</taxon>
        <taxon>Endopterygota</taxon>
        <taxon>Lepidoptera</taxon>
        <taxon>Glossata</taxon>
        <taxon>Ditrysia</taxon>
        <taxon>Papilionoidea</taxon>
        <taxon>Pieridae</taxon>
        <taxon>Dismorphiinae</taxon>
        <taxon>Leptidea</taxon>
    </lineage>
</organism>
<keyword evidence="11" id="KW-1185">Reference proteome</keyword>
<dbReference type="GO" id="GO:0005737">
    <property type="term" value="C:cytoplasm"/>
    <property type="evidence" value="ECO:0007669"/>
    <property type="project" value="UniProtKB-SubCell"/>
</dbReference>
<evidence type="ECO:0000256" key="4">
    <source>
        <dbReference type="ARBA" id="ARBA00022771"/>
    </source>
</evidence>
<dbReference type="AlphaFoldDB" id="A0A5E4Q3S3"/>
<dbReference type="GO" id="GO:0008270">
    <property type="term" value="F:zinc ion binding"/>
    <property type="evidence" value="ECO:0007669"/>
    <property type="project" value="UniProtKB-KW"/>
</dbReference>
<dbReference type="Proteomes" id="UP000324832">
    <property type="component" value="Unassembled WGS sequence"/>
</dbReference>
<dbReference type="GO" id="GO:0006417">
    <property type="term" value="P:regulation of translation"/>
    <property type="evidence" value="ECO:0007669"/>
    <property type="project" value="UniProtKB-UniRule"/>
</dbReference>
<evidence type="ECO:0000313" key="10">
    <source>
        <dbReference type="EMBL" id="VVC92174.1"/>
    </source>
</evidence>
<evidence type="ECO:0000259" key="9">
    <source>
        <dbReference type="PROSITE" id="PS51522"/>
    </source>
</evidence>
<sequence length="100" mass="11740">MLKMQQAAILSLTPDKLHLLMKYVDTMRHQRTELQRQLQCGFCKKNGRPKIWYMNHVLKDSRNRVRCPVLRAYTCPLCGATGDNAHTFTYCPVHYDRVSQ</sequence>
<protein>
    <recommendedName>
        <fullName evidence="9">Nanos-type domain-containing protein</fullName>
    </recommendedName>
</protein>
<dbReference type="Pfam" id="PF05741">
    <property type="entry name" value="zf-nanos"/>
    <property type="match status" value="1"/>
</dbReference>
<keyword evidence="5" id="KW-0862">Zinc</keyword>
<evidence type="ECO:0000313" key="11">
    <source>
        <dbReference type="Proteomes" id="UP000324832"/>
    </source>
</evidence>
<dbReference type="EMBL" id="FZQP02001226">
    <property type="protein sequence ID" value="VVC92174.1"/>
    <property type="molecule type" value="Genomic_DNA"/>
</dbReference>
<name>A0A5E4Q3S3_9NEOP</name>
<dbReference type="InterPro" id="IPR038129">
    <property type="entry name" value="Nanos_sf"/>
</dbReference>
<dbReference type="GO" id="GO:0003723">
    <property type="term" value="F:RNA binding"/>
    <property type="evidence" value="ECO:0007669"/>
    <property type="project" value="UniProtKB-UniRule"/>
</dbReference>
<feature type="domain" description="Nanos-type" evidence="9">
    <location>
        <begin position="39"/>
        <end position="93"/>
    </location>
</feature>
<evidence type="ECO:0000256" key="5">
    <source>
        <dbReference type="ARBA" id="ARBA00022833"/>
    </source>
</evidence>
<keyword evidence="2" id="KW-0963">Cytoplasm</keyword>
<dbReference type="PANTHER" id="PTHR12887">
    <property type="entry name" value="NANOS PROTEIN"/>
    <property type="match status" value="1"/>
</dbReference>
<evidence type="ECO:0000256" key="2">
    <source>
        <dbReference type="ARBA" id="ARBA00022490"/>
    </source>
</evidence>
<evidence type="ECO:0000256" key="7">
    <source>
        <dbReference type="ARBA" id="ARBA00022884"/>
    </source>
</evidence>
<gene>
    <name evidence="10" type="ORF">LSINAPIS_LOCUS4677</name>
</gene>